<dbReference type="Pfam" id="PF12708">
    <property type="entry name" value="Pect-lyase_RHGA_epim"/>
    <property type="match status" value="2"/>
</dbReference>
<dbReference type="EMBL" id="VNKQ01000017">
    <property type="protein sequence ID" value="KAG0645907.1"/>
    <property type="molecule type" value="Genomic_DNA"/>
</dbReference>
<feature type="domain" description="WSC" evidence="2">
    <location>
        <begin position="936"/>
        <end position="1033"/>
    </location>
</feature>
<evidence type="ECO:0000313" key="3">
    <source>
        <dbReference type="EMBL" id="KAG0645907.1"/>
    </source>
</evidence>
<dbReference type="PANTHER" id="PTHR33928">
    <property type="entry name" value="POLYGALACTURONASE QRT3"/>
    <property type="match status" value="1"/>
</dbReference>
<comment type="caution">
    <text evidence="3">The sequence shown here is derived from an EMBL/GenBank/DDBJ whole genome shotgun (WGS) entry which is preliminary data.</text>
</comment>
<keyword evidence="1" id="KW-0732">Signal</keyword>
<evidence type="ECO:0000256" key="1">
    <source>
        <dbReference type="SAM" id="SignalP"/>
    </source>
</evidence>
<proteinExistence type="predicted"/>
<protein>
    <recommendedName>
        <fullName evidence="2">WSC domain-containing protein</fullName>
    </recommendedName>
</protein>
<gene>
    <name evidence="3" type="ORF">D0Z07_8075</name>
</gene>
<dbReference type="InterPro" id="IPR012334">
    <property type="entry name" value="Pectin_lyas_fold"/>
</dbReference>
<dbReference type="Pfam" id="PF01822">
    <property type="entry name" value="WSC"/>
    <property type="match status" value="2"/>
</dbReference>
<dbReference type="CDD" id="cd23668">
    <property type="entry name" value="GH55_beta13glucanase-like"/>
    <property type="match status" value="1"/>
</dbReference>
<dbReference type="SUPFAM" id="SSF51126">
    <property type="entry name" value="Pectin lyase-like"/>
    <property type="match status" value="2"/>
</dbReference>
<dbReference type="AlphaFoldDB" id="A0A9P6SKN5"/>
<evidence type="ECO:0000313" key="4">
    <source>
        <dbReference type="Proteomes" id="UP000785200"/>
    </source>
</evidence>
<evidence type="ECO:0000259" key="2">
    <source>
        <dbReference type="PROSITE" id="PS51212"/>
    </source>
</evidence>
<dbReference type="Proteomes" id="UP000785200">
    <property type="component" value="Unassembled WGS sequence"/>
</dbReference>
<feature type="chain" id="PRO_5040278615" description="WSC domain-containing protein" evidence="1">
    <location>
        <begin position="21"/>
        <end position="1041"/>
    </location>
</feature>
<name>A0A9P6SKN5_9HELO</name>
<feature type="signal peptide" evidence="1">
    <location>
        <begin position="1"/>
        <end position="20"/>
    </location>
</feature>
<dbReference type="PROSITE" id="PS51212">
    <property type="entry name" value="WSC"/>
    <property type="match status" value="2"/>
</dbReference>
<accession>A0A9P6SKN5</accession>
<dbReference type="OrthoDB" id="1046782at2759"/>
<sequence>MGFIRSAVLSFLALAGVCESLVTGTPEVETAVEKRASSYWYENIAHQGVAPFAPSGYSVYRNVKDYGAIGDGVHDDTAAINNAILSGGRCGRLCTSSTLTPAIVYFPAGTYLISSPIIDQYYTNLIGDPTNVPTIKATAGFSGIALIDGDTYYGDNNPNIPNWITTNVFYRQVRNFVLDMTSIPAGNAINGIHWPTAQATSLQNIVIQMSTASGTQHVGLFIENGSAGFLTDLTFNGGSIGAKVGNQQYTMRNLVFNNCVTAIVSGFTWEWVYQGISINNCQLGIDITAAESITLVDSSISGTPVGIRTSFSTSESPPTANSLILENVSLVNVPVAVQSTSGGTILAGGTTTIAAWGQGHEYTPTGPKTFQGAFTPNSRPSSLVSGGKYYTRSKPQYQTLAVSQFKSVRTAGATGNGVTDDTTALQNIINSATSAGQVVYFDAGIYRITKTLSIPPGAKLVGEEYPIIMSSGSFFNDINNPKPVVQVGTAGQTGQVEWSDMIVSTQGTQAGAVLIEWNLATSGTPSGMWDVHTRIGGFRGSNLQVAQCPVTAGSSTPNTACIGAYMSMHITPSASNLYMENNWLWSADHDIDDSSNTQITIYSGRGLYIESTAGTFWLVGTAVEHHVMYQYQLANTQNIYMGVIQTETPYYQPNPPAPAPFTVVTSLNDPNFAVSCAGQTGRCAEAWGLRIISSKNILVYAAGLYSFFINNEPNETCDAALGAENCQNNILSLEGTLSNINIYNEGTVGVLNMITQNGATIAKSSDNVNAFADIIALFQLASGSGGSTPPPVSTTSTKATTLFTSTTKTSSTPPSATGWKFLGCYSDNTADRTLANAVQVPGGASAMTIELCESACKSAGYAIAGLEYSGECLMFLNYLGCDNSFKNGGASATDGNAQCTMTCSGAPQETCGGPNRLDVYTLATATGSSPPPVSTGWNFRGCYTDSVSARALTAEGVPNGPASMTVEVCQATCKGLGYTLAGLEYADECYCGNSIANGNTIAPDGNAQCNIACAGNAGETCGGPNRLDIYSFGQSNGTTPL</sequence>
<feature type="domain" description="WSC" evidence="2">
    <location>
        <begin position="818"/>
        <end position="923"/>
    </location>
</feature>
<dbReference type="InterPro" id="IPR002889">
    <property type="entry name" value="WSC_carb-bd"/>
</dbReference>
<dbReference type="SMART" id="SM00321">
    <property type="entry name" value="WSC"/>
    <property type="match status" value="2"/>
</dbReference>
<organism evidence="3 4">
    <name type="scientific">Hyphodiscus hymeniophilus</name>
    <dbReference type="NCBI Taxonomy" id="353542"/>
    <lineage>
        <taxon>Eukaryota</taxon>
        <taxon>Fungi</taxon>
        <taxon>Dikarya</taxon>
        <taxon>Ascomycota</taxon>
        <taxon>Pezizomycotina</taxon>
        <taxon>Leotiomycetes</taxon>
        <taxon>Helotiales</taxon>
        <taxon>Hyphodiscaceae</taxon>
        <taxon>Hyphodiscus</taxon>
    </lineage>
</organism>
<dbReference type="InterPro" id="IPR024535">
    <property type="entry name" value="RHGA/B-epi-like_pectate_lyase"/>
</dbReference>
<dbReference type="Gene3D" id="2.160.20.10">
    <property type="entry name" value="Single-stranded right-handed beta-helix, Pectin lyase-like"/>
    <property type="match status" value="2"/>
</dbReference>
<dbReference type="FunFam" id="2.160.20.10:FF:000023">
    <property type="entry name" value="Exo-beta-1,3-glucanase Exg0"/>
    <property type="match status" value="1"/>
</dbReference>
<keyword evidence="4" id="KW-1185">Reference proteome</keyword>
<reference evidence="3" key="1">
    <citation type="submission" date="2019-07" db="EMBL/GenBank/DDBJ databases">
        <title>Hyphodiscus hymeniophilus genome sequencing and assembly.</title>
        <authorList>
            <person name="Kramer G."/>
            <person name="Nodwell J."/>
        </authorList>
    </citation>
    <scope>NUCLEOTIDE SEQUENCE</scope>
    <source>
        <strain evidence="3">ATCC 34498</strain>
    </source>
</reference>
<dbReference type="InterPro" id="IPR011050">
    <property type="entry name" value="Pectin_lyase_fold/virulence"/>
</dbReference>
<dbReference type="GO" id="GO:0004650">
    <property type="term" value="F:polygalacturonase activity"/>
    <property type="evidence" value="ECO:0007669"/>
    <property type="project" value="InterPro"/>
</dbReference>
<dbReference type="PANTHER" id="PTHR33928:SF2">
    <property type="entry name" value="PECTATE LYASE SUPERFAMILY PROTEIN DOMAIN-CONTAINING PROTEIN-RELATED"/>
    <property type="match status" value="1"/>
</dbReference>
<dbReference type="InterPro" id="IPR039279">
    <property type="entry name" value="QRT3-like"/>
</dbReference>